<evidence type="ECO:0000256" key="2">
    <source>
        <dbReference type="ARBA" id="ARBA00022475"/>
    </source>
</evidence>
<feature type="transmembrane region" description="Helical" evidence="6">
    <location>
        <begin position="704"/>
        <end position="725"/>
    </location>
</feature>
<keyword evidence="4 6" id="KW-1133">Transmembrane helix</keyword>
<dbReference type="InterPro" id="IPR003838">
    <property type="entry name" value="ABC3_permease_C"/>
</dbReference>
<dbReference type="InterPro" id="IPR038766">
    <property type="entry name" value="Membrane_comp_ABC_pdt"/>
</dbReference>
<keyword evidence="9" id="KW-1185">Reference proteome</keyword>
<dbReference type="Proteomes" id="UP000366051">
    <property type="component" value="Chromosome"/>
</dbReference>
<evidence type="ECO:0000313" key="9">
    <source>
        <dbReference type="Proteomes" id="UP000366051"/>
    </source>
</evidence>
<dbReference type="Pfam" id="PF02687">
    <property type="entry name" value="FtsX"/>
    <property type="match status" value="2"/>
</dbReference>
<feature type="transmembrane region" description="Helical" evidence="6">
    <location>
        <begin position="428"/>
        <end position="447"/>
    </location>
</feature>
<feature type="transmembrane region" description="Helical" evidence="6">
    <location>
        <begin position="259"/>
        <end position="280"/>
    </location>
</feature>
<feature type="transmembrane region" description="Helical" evidence="6">
    <location>
        <begin position="16"/>
        <end position="36"/>
    </location>
</feature>
<protein>
    <submittedName>
        <fullName evidence="8">ABC transporter permease</fullName>
        <ecNumber evidence="8">3.6.3.-</ecNumber>
    </submittedName>
</protein>
<feature type="transmembrane region" description="Helical" evidence="6">
    <location>
        <begin position="353"/>
        <end position="372"/>
    </location>
</feature>
<evidence type="ECO:0000256" key="6">
    <source>
        <dbReference type="SAM" id="Phobius"/>
    </source>
</evidence>
<feature type="domain" description="ABC3 transporter permease C-terminal" evidence="7">
    <location>
        <begin position="263"/>
        <end position="382"/>
    </location>
</feature>
<keyword evidence="8" id="KW-0378">Hydrolase</keyword>
<reference evidence="9" key="1">
    <citation type="submission" date="2019-11" db="EMBL/GenBank/DDBJ databases">
        <title>Genome sequence of Heliorestis convoluta strain HH, an alkaliphilic and minimalistic phototrophic bacterium from a soda lake in Egypt.</title>
        <authorList>
            <person name="Dewey E.D."/>
            <person name="Stokes L.M."/>
            <person name="Burchell B.M."/>
            <person name="Shaffer K.N."/>
            <person name="Huntington A.M."/>
            <person name="Baker J.M."/>
            <person name="Nadendla S."/>
            <person name="Giglio M.G."/>
            <person name="Touchman J.W."/>
            <person name="Blankenship R.E."/>
            <person name="Madigan M.T."/>
            <person name="Sattley W.M."/>
        </authorList>
    </citation>
    <scope>NUCLEOTIDE SEQUENCE [LARGE SCALE GENOMIC DNA]</scope>
    <source>
        <strain evidence="9">HH</strain>
    </source>
</reference>
<feature type="transmembrane region" description="Helical" evidence="6">
    <location>
        <begin position="649"/>
        <end position="671"/>
    </location>
</feature>
<keyword evidence="5 6" id="KW-0472">Membrane</keyword>
<dbReference type="PANTHER" id="PTHR30287">
    <property type="entry name" value="MEMBRANE COMPONENT OF PREDICTED ABC SUPERFAMILY METABOLITE UPTAKE TRANSPORTER"/>
    <property type="match status" value="1"/>
</dbReference>
<dbReference type="AlphaFoldDB" id="A0A5Q2MW59"/>
<dbReference type="KEGG" id="hcv:FTV88_0445"/>
<evidence type="ECO:0000256" key="4">
    <source>
        <dbReference type="ARBA" id="ARBA00022989"/>
    </source>
</evidence>
<evidence type="ECO:0000256" key="3">
    <source>
        <dbReference type="ARBA" id="ARBA00022692"/>
    </source>
</evidence>
<feature type="transmembrane region" description="Helical" evidence="6">
    <location>
        <begin position="745"/>
        <end position="765"/>
    </location>
</feature>
<evidence type="ECO:0000256" key="5">
    <source>
        <dbReference type="ARBA" id="ARBA00023136"/>
    </source>
</evidence>
<dbReference type="GO" id="GO:0005886">
    <property type="term" value="C:plasma membrane"/>
    <property type="evidence" value="ECO:0007669"/>
    <property type="project" value="UniProtKB-SubCell"/>
</dbReference>
<evidence type="ECO:0000259" key="7">
    <source>
        <dbReference type="Pfam" id="PF02687"/>
    </source>
</evidence>
<accession>A0A5Q2MW59</accession>
<dbReference type="PANTHER" id="PTHR30287:SF2">
    <property type="entry name" value="BLL1001 PROTEIN"/>
    <property type="match status" value="1"/>
</dbReference>
<dbReference type="EC" id="3.6.3.-" evidence="8"/>
<dbReference type="OrthoDB" id="5137249at2"/>
<sequence length="782" mass="88355">MILWRKLWREIQSRKGTLFSAALVMAVGVMVFIAFFSTSRNLYEAKESYYEDLAFAHLFTQVRQIPETDLDYLRSLPGLAAMEGRIVRDVSLQEGKTLRLISIPEDRRGTVNRIRPVGDSNHDRAGTGLVLDPAFAEANQLQMGDFIELIVEGRLISMEVTGLAISAEYVITLRDGTEMAPDPETFGIAYLSHEQSQELFNMAGLFNEIIFRSDSDASLEVLKERLKEELKPYGLLTIYDRDKQISHAILMQEIESLELMATSVAVVFLLLSGFMLYNLLRRLVKSQRKQIGTLLAFGYQSRQILLHYMTWAFGVAFVGWLFGLLFGSIVAMFLTEYLITYFRLPDVYIGFDWTRAFVAFMLAAFGGLLAGYQGAKSLLRLEPAEAMRAEAPQSGQAWPLHKLPFWSVLPFTGKLVLRNLLRNPGRSLLTFTGFLFAFVLLVTAQVLEESANYMMEEYYLESQPYDYQIFLNQPMPAYDVIREIEAWSEVRAGEAQLNIPLRLQSNHGTEETSLLGLEEEGRLYRLIDKEGREQTLPTTGLTLSERLANQLHVTVGDSLTVEFLLTEPWEEIWVVSKIVPQYIGYNAFLPRQRASTLLGERDVATSILLQAEPLLLSSLEEKLEEAKGISVYHSQIRMRDNVAELLETMIYTSMVILIFSMIAGVTSLYAVTSLNLEERRNELATLKVLGFSKRQMVTMVAGENGLLVMGAIALGIPLSTALVGALLRSVATDFYEVPLYYSAEIFLWSTVAAMIFALVAHGLLYRKLVDFNMVEVFKDREG</sequence>
<feature type="transmembrane region" description="Helical" evidence="6">
    <location>
        <begin position="311"/>
        <end position="333"/>
    </location>
</feature>
<dbReference type="GO" id="GO:0016787">
    <property type="term" value="F:hydrolase activity"/>
    <property type="evidence" value="ECO:0007669"/>
    <property type="project" value="UniProtKB-KW"/>
</dbReference>
<dbReference type="EMBL" id="CP045875">
    <property type="protein sequence ID" value="QGG46624.1"/>
    <property type="molecule type" value="Genomic_DNA"/>
</dbReference>
<name>A0A5Q2MW59_9FIRM</name>
<dbReference type="RefSeq" id="WP_153724159.1">
    <property type="nucleotide sequence ID" value="NZ_CP045875.1"/>
</dbReference>
<keyword evidence="2" id="KW-1003">Cell membrane</keyword>
<feature type="domain" description="ABC3 transporter permease C-terminal" evidence="7">
    <location>
        <begin position="654"/>
        <end position="769"/>
    </location>
</feature>
<gene>
    <name evidence="8" type="ORF">FTV88_0445</name>
</gene>
<keyword evidence="3 6" id="KW-0812">Transmembrane</keyword>
<evidence type="ECO:0000313" key="8">
    <source>
        <dbReference type="EMBL" id="QGG46624.1"/>
    </source>
</evidence>
<evidence type="ECO:0000256" key="1">
    <source>
        <dbReference type="ARBA" id="ARBA00004651"/>
    </source>
</evidence>
<proteinExistence type="predicted"/>
<organism evidence="8 9">
    <name type="scientific">Heliorestis convoluta</name>
    <dbReference type="NCBI Taxonomy" id="356322"/>
    <lineage>
        <taxon>Bacteria</taxon>
        <taxon>Bacillati</taxon>
        <taxon>Bacillota</taxon>
        <taxon>Clostridia</taxon>
        <taxon>Eubacteriales</taxon>
        <taxon>Heliobacteriaceae</taxon>
        <taxon>Heliorestis</taxon>
    </lineage>
</organism>
<comment type="subcellular location">
    <subcellularLocation>
        <location evidence="1">Cell membrane</location>
        <topology evidence="1">Multi-pass membrane protein</topology>
    </subcellularLocation>
</comment>